<comment type="similarity">
    <text evidence="1">Belongs to the PPR family. P subfamily.</text>
</comment>
<dbReference type="InterPro" id="IPR002885">
    <property type="entry name" value="PPR_rpt"/>
</dbReference>
<dbReference type="Proteomes" id="UP000886885">
    <property type="component" value="Chromosome 18A"/>
</dbReference>
<keyword evidence="2" id="KW-0677">Repeat</keyword>
<evidence type="ECO:0008006" key="6">
    <source>
        <dbReference type="Google" id="ProtNLM"/>
    </source>
</evidence>
<comment type="caution">
    <text evidence="4">The sequence shown here is derived from an EMBL/GenBank/DDBJ whole genome shotgun (WGS) entry which is preliminary data.</text>
</comment>
<sequence length="207" mass="24261">MQRLWLEMKKKNVKPSIVTYDTLVGGYCRMRRVERAIELVDEMKREGIRSNAIVCNPIIDALAEAGRFKEVLEMMEHFFLYRLTCHLLLKMCEEERLDLAVEISKEMRARGYDSPFLCQMHRFEDAFAGFEDMLGRVNVEVPAGKLLSVVTSYPLSTEELVWHHLLHEFFRQESFKGYARILNYVHGRCSQAERDFGVCITLMELIQ</sequence>
<dbReference type="AlphaFoldDB" id="A0A8X7XXZ9"/>
<keyword evidence="5" id="KW-1185">Reference proteome</keyword>
<evidence type="ECO:0000256" key="1">
    <source>
        <dbReference type="ARBA" id="ARBA00007626"/>
    </source>
</evidence>
<dbReference type="PROSITE" id="PS51375">
    <property type="entry name" value="PPR"/>
    <property type="match status" value="1"/>
</dbReference>
<dbReference type="Pfam" id="PF12854">
    <property type="entry name" value="PPR_1"/>
    <property type="match status" value="1"/>
</dbReference>
<name>A0A8X7XXZ9_POPTO</name>
<dbReference type="GO" id="GO:0003729">
    <property type="term" value="F:mRNA binding"/>
    <property type="evidence" value="ECO:0007669"/>
    <property type="project" value="TreeGrafter"/>
</dbReference>
<dbReference type="EMBL" id="JAAWWB010000035">
    <property type="protein sequence ID" value="KAG6740384.1"/>
    <property type="molecule type" value="Genomic_DNA"/>
</dbReference>
<accession>A0A8X7XXZ9</accession>
<reference evidence="4" key="1">
    <citation type="journal article" date="2020" name="bioRxiv">
        <title>Hybrid origin of Populus tomentosa Carr. identified through genome sequencing and phylogenomic analysis.</title>
        <authorList>
            <person name="An X."/>
            <person name="Gao K."/>
            <person name="Chen Z."/>
            <person name="Li J."/>
            <person name="Yang X."/>
            <person name="Yang X."/>
            <person name="Zhou J."/>
            <person name="Guo T."/>
            <person name="Zhao T."/>
            <person name="Huang S."/>
            <person name="Miao D."/>
            <person name="Khan W.U."/>
            <person name="Rao P."/>
            <person name="Ye M."/>
            <person name="Lei B."/>
            <person name="Liao W."/>
            <person name="Wang J."/>
            <person name="Ji L."/>
            <person name="Li Y."/>
            <person name="Guo B."/>
            <person name="Mustafa N.S."/>
            <person name="Li S."/>
            <person name="Yun Q."/>
            <person name="Keller S.R."/>
            <person name="Mao J."/>
            <person name="Zhang R."/>
            <person name="Strauss S.H."/>
        </authorList>
    </citation>
    <scope>NUCLEOTIDE SEQUENCE</scope>
    <source>
        <strain evidence="4">GM15</strain>
        <tissue evidence="4">Leaf</tissue>
    </source>
</reference>
<evidence type="ECO:0000256" key="2">
    <source>
        <dbReference type="ARBA" id="ARBA00022737"/>
    </source>
</evidence>
<dbReference type="PANTHER" id="PTHR47932:SF63">
    <property type="entry name" value="OS08G0290000 PROTEIN"/>
    <property type="match status" value="1"/>
</dbReference>
<evidence type="ECO:0000313" key="4">
    <source>
        <dbReference type="EMBL" id="KAG6740384.1"/>
    </source>
</evidence>
<evidence type="ECO:0000256" key="3">
    <source>
        <dbReference type="PROSITE-ProRule" id="PRU00708"/>
    </source>
</evidence>
<proteinExistence type="inferred from homology"/>
<protein>
    <recommendedName>
        <fullName evidence="6">Pentatricopeptide repeat-containing protein</fullName>
    </recommendedName>
</protein>
<dbReference type="OrthoDB" id="185373at2759"/>
<dbReference type="PANTHER" id="PTHR47932">
    <property type="entry name" value="ATPASE EXPRESSION PROTEIN 3"/>
    <property type="match status" value="1"/>
</dbReference>
<dbReference type="NCBIfam" id="TIGR00756">
    <property type="entry name" value="PPR"/>
    <property type="match status" value="1"/>
</dbReference>
<gene>
    <name evidence="4" type="ORF">POTOM_055833</name>
</gene>
<evidence type="ECO:0000313" key="5">
    <source>
        <dbReference type="Proteomes" id="UP000886885"/>
    </source>
</evidence>
<feature type="repeat" description="PPR" evidence="3">
    <location>
        <begin position="16"/>
        <end position="50"/>
    </location>
</feature>
<organism evidence="4 5">
    <name type="scientific">Populus tomentosa</name>
    <name type="common">Chinese white poplar</name>
    <dbReference type="NCBI Taxonomy" id="118781"/>
    <lineage>
        <taxon>Eukaryota</taxon>
        <taxon>Viridiplantae</taxon>
        <taxon>Streptophyta</taxon>
        <taxon>Embryophyta</taxon>
        <taxon>Tracheophyta</taxon>
        <taxon>Spermatophyta</taxon>
        <taxon>Magnoliopsida</taxon>
        <taxon>eudicotyledons</taxon>
        <taxon>Gunneridae</taxon>
        <taxon>Pentapetalae</taxon>
        <taxon>rosids</taxon>
        <taxon>fabids</taxon>
        <taxon>Malpighiales</taxon>
        <taxon>Salicaceae</taxon>
        <taxon>Saliceae</taxon>
        <taxon>Populus</taxon>
    </lineage>
</organism>
<dbReference type="Pfam" id="PF01535">
    <property type="entry name" value="PPR"/>
    <property type="match status" value="1"/>
</dbReference>